<name>A0AAD9H684_9PEZI</name>
<evidence type="ECO:0000256" key="2">
    <source>
        <dbReference type="SAM" id="Phobius"/>
    </source>
</evidence>
<keyword evidence="4" id="KW-1185">Reference proteome</keyword>
<keyword evidence="2" id="KW-0812">Transmembrane</keyword>
<keyword evidence="2" id="KW-1133">Transmembrane helix</keyword>
<feature type="region of interest" description="Disordered" evidence="1">
    <location>
        <begin position="125"/>
        <end position="172"/>
    </location>
</feature>
<comment type="caution">
    <text evidence="3">The sequence shown here is derived from an EMBL/GenBank/DDBJ whole genome shotgun (WGS) entry which is preliminary data.</text>
</comment>
<feature type="non-terminal residue" evidence="3">
    <location>
        <position position="1"/>
    </location>
</feature>
<reference evidence="3" key="1">
    <citation type="submission" date="2021-06" db="EMBL/GenBank/DDBJ databases">
        <title>Comparative genomics, transcriptomics and evolutionary studies reveal genomic signatures of adaptation to plant cell wall in hemibiotrophic fungi.</title>
        <authorList>
            <consortium name="DOE Joint Genome Institute"/>
            <person name="Baroncelli R."/>
            <person name="Diaz J.F."/>
            <person name="Benocci T."/>
            <person name="Peng M."/>
            <person name="Battaglia E."/>
            <person name="Haridas S."/>
            <person name="Andreopoulos W."/>
            <person name="Labutti K."/>
            <person name="Pangilinan J."/>
            <person name="Floch G.L."/>
            <person name="Makela M.R."/>
            <person name="Henrissat B."/>
            <person name="Grigoriev I.V."/>
            <person name="Crouch J.A."/>
            <person name="De Vries R.P."/>
            <person name="Sukno S.A."/>
            <person name="Thon M.R."/>
        </authorList>
    </citation>
    <scope>NUCLEOTIDE SEQUENCE</scope>
    <source>
        <strain evidence="3">MAFF235873</strain>
    </source>
</reference>
<sequence>GQACYYRCATNRHYVAGIDLRFVIRRRIWRVASFAGAVDTNSRSMLFNLAENCPNKQVLEVVVQHIAILTFSLPMSQFLVSFFPYLFLHNTLNFHHTQSICTELCRLAPATRLILPANQFGTAQKPRDMQRDVGSPCKFGGAQTEEVTSPLSTATDTTPSSTTTGPYGLPSN</sequence>
<proteinExistence type="predicted"/>
<protein>
    <submittedName>
        <fullName evidence="3">Uncharacterized protein</fullName>
    </submittedName>
</protein>
<evidence type="ECO:0000256" key="1">
    <source>
        <dbReference type="SAM" id="MobiDB-lite"/>
    </source>
</evidence>
<evidence type="ECO:0000313" key="3">
    <source>
        <dbReference type="EMBL" id="KAK2022592.1"/>
    </source>
</evidence>
<dbReference type="Proteomes" id="UP001232148">
    <property type="component" value="Unassembled WGS sequence"/>
</dbReference>
<organism evidence="3 4">
    <name type="scientific">Colletotrichum zoysiae</name>
    <dbReference type="NCBI Taxonomy" id="1216348"/>
    <lineage>
        <taxon>Eukaryota</taxon>
        <taxon>Fungi</taxon>
        <taxon>Dikarya</taxon>
        <taxon>Ascomycota</taxon>
        <taxon>Pezizomycotina</taxon>
        <taxon>Sordariomycetes</taxon>
        <taxon>Hypocreomycetidae</taxon>
        <taxon>Glomerellales</taxon>
        <taxon>Glomerellaceae</taxon>
        <taxon>Colletotrichum</taxon>
        <taxon>Colletotrichum graminicola species complex</taxon>
    </lineage>
</organism>
<accession>A0AAD9H684</accession>
<gene>
    <name evidence="3" type="ORF">LX32DRAFT_709835</name>
</gene>
<dbReference type="EMBL" id="MU843036">
    <property type="protein sequence ID" value="KAK2022592.1"/>
    <property type="molecule type" value="Genomic_DNA"/>
</dbReference>
<keyword evidence="2" id="KW-0472">Membrane</keyword>
<dbReference type="AlphaFoldDB" id="A0AAD9H684"/>
<evidence type="ECO:0000313" key="4">
    <source>
        <dbReference type="Proteomes" id="UP001232148"/>
    </source>
</evidence>
<feature type="compositionally biased region" description="Low complexity" evidence="1">
    <location>
        <begin position="148"/>
        <end position="172"/>
    </location>
</feature>
<feature type="transmembrane region" description="Helical" evidence="2">
    <location>
        <begin position="66"/>
        <end position="88"/>
    </location>
</feature>